<protein>
    <submittedName>
        <fullName evidence="1">Copper chaperone</fullName>
    </submittedName>
</protein>
<name>A0ABR8KFF1_9NOSO</name>
<dbReference type="SUPFAM" id="SSF55008">
    <property type="entry name" value="HMA, heavy metal-associated domain"/>
    <property type="match status" value="1"/>
</dbReference>
<sequence>MSIQFTILELVCSVCVNTVTTAIKFIDSITTFSAKPTTKLVSIAIQASETQIK</sequence>
<dbReference type="InterPro" id="IPR036163">
    <property type="entry name" value="HMA_dom_sf"/>
</dbReference>
<evidence type="ECO:0000313" key="1">
    <source>
        <dbReference type="EMBL" id="MBD2738289.1"/>
    </source>
</evidence>
<proteinExistence type="predicted"/>
<reference evidence="1 2" key="1">
    <citation type="journal article" date="2020" name="ISME J.">
        <title>Comparative genomics reveals insights into cyanobacterial evolution and habitat adaptation.</title>
        <authorList>
            <person name="Chen M.Y."/>
            <person name="Teng W.K."/>
            <person name="Zhao L."/>
            <person name="Hu C.X."/>
            <person name="Zhou Y.K."/>
            <person name="Han B.P."/>
            <person name="Song L.R."/>
            <person name="Shu W.S."/>
        </authorList>
    </citation>
    <scope>NUCLEOTIDE SEQUENCE [LARGE SCALE GENOMIC DNA]</scope>
    <source>
        <strain evidence="1 2">FACHB-159</strain>
    </source>
</reference>
<dbReference type="Gene3D" id="3.30.70.100">
    <property type="match status" value="1"/>
</dbReference>
<keyword evidence="2" id="KW-1185">Reference proteome</keyword>
<organism evidence="1 2">
    <name type="scientific">Nostoc paludosum FACHB-159</name>
    <dbReference type="NCBI Taxonomy" id="2692908"/>
    <lineage>
        <taxon>Bacteria</taxon>
        <taxon>Bacillati</taxon>
        <taxon>Cyanobacteriota</taxon>
        <taxon>Cyanophyceae</taxon>
        <taxon>Nostocales</taxon>
        <taxon>Nostocaceae</taxon>
        <taxon>Nostoc</taxon>
    </lineage>
</organism>
<gene>
    <name evidence="1" type="ORF">H6H03_31160</name>
</gene>
<dbReference type="EMBL" id="JACJTU010000046">
    <property type="protein sequence ID" value="MBD2738289.1"/>
    <property type="molecule type" value="Genomic_DNA"/>
</dbReference>
<comment type="caution">
    <text evidence="1">The sequence shown here is derived from an EMBL/GenBank/DDBJ whole genome shotgun (WGS) entry which is preliminary data.</text>
</comment>
<dbReference type="Proteomes" id="UP000637383">
    <property type="component" value="Unassembled WGS sequence"/>
</dbReference>
<evidence type="ECO:0000313" key="2">
    <source>
        <dbReference type="Proteomes" id="UP000637383"/>
    </source>
</evidence>
<accession>A0ABR8KFF1</accession>